<proteinExistence type="predicted"/>
<gene>
    <name evidence="1" type="ORF">GALL_488040</name>
</gene>
<reference evidence="1" key="1">
    <citation type="submission" date="2016-10" db="EMBL/GenBank/DDBJ databases">
        <title>Sequence of Gallionella enrichment culture.</title>
        <authorList>
            <person name="Poehlein A."/>
            <person name="Muehling M."/>
            <person name="Daniel R."/>
        </authorList>
    </citation>
    <scope>NUCLEOTIDE SEQUENCE</scope>
</reference>
<name>A0A1J5PD84_9ZZZZ</name>
<dbReference type="EMBL" id="MLJW01004641">
    <property type="protein sequence ID" value="OIQ69593.1"/>
    <property type="molecule type" value="Genomic_DNA"/>
</dbReference>
<organism evidence="1">
    <name type="scientific">mine drainage metagenome</name>
    <dbReference type="NCBI Taxonomy" id="410659"/>
    <lineage>
        <taxon>unclassified sequences</taxon>
        <taxon>metagenomes</taxon>
        <taxon>ecological metagenomes</taxon>
    </lineage>
</organism>
<comment type="caution">
    <text evidence="1">The sequence shown here is derived from an EMBL/GenBank/DDBJ whole genome shotgun (WGS) entry which is preliminary data.</text>
</comment>
<protein>
    <submittedName>
        <fullName evidence="1">Uncharacterized protein</fullName>
    </submittedName>
</protein>
<sequence>MLRAIGDGPAKAWDVFMRLQRIHPAMTGDDFFRLEFALQILATHGLVECPVIDGIRHWAARSHKQPR</sequence>
<accession>A0A1J5PD84</accession>
<evidence type="ECO:0000313" key="1">
    <source>
        <dbReference type="EMBL" id="OIQ69593.1"/>
    </source>
</evidence>
<dbReference type="AlphaFoldDB" id="A0A1J5PD84"/>